<feature type="transmembrane region" description="Helical" evidence="1">
    <location>
        <begin position="46"/>
        <end position="64"/>
    </location>
</feature>
<dbReference type="Proteomes" id="UP000215914">
    <property type="component" value="Chromosome 4"/>
</dbReference>
<protein>
    <submittedName>
        <fullName evidence="2">Uncharacterized protein</fullName>
    </submittedName>
</protein>
<keyword evidence="1" id="KW-1133">Transmembrane helix</keyword>
<dbReference type="AlphaFoldDB" id="A0A251V2M7"/>
<keyword evidence="1" id="KW-0812">Transmembrane</keyword>
<organism evidence="2 3">
    <name type="scientific">Helianthus annuus</name>
    <name type="common">Common sunflower</name>
    <dbReference type="NCBI Taxonomy" id="4232"/>
    <lineage>
        <taxon>Eukaryota</taxon>
        <taxon>Viridiplantae</taxon>
        <taxon>Streptophyta</taxon>
        <taxon>Embryophyta</taxon>
        <taxon>Tracheophyta</taxon>
        <taxon>Spermatophyta</taxon>
        <taxon>Magnoliopsida</taxon>
        <taxon>eudicotyledons</taxon>
        <taxon>Gunneridae</taxon>
        <taxon>Pentapetalae</taxon>
        <taxon>asterids</taxon>
        <taxon>campanulids</taxon>
        <taxon>Asterales</taxon>
        <taxon>Asteraceae</taxon>
        <taxon>Asteroideae</taxon>
        <taxon>Heliantheae alliance</taxon>
        <taxon>Heliantheae</taxon>
        <taxon>Helianthus</taxon>
    </lineage>
</organism>
<sequence>MEPRPLVADSKRKAYDVADESWKLSKCQKPSPEKFMVRLEISSPDYRTLFVFFSEVLVLFFVLLKVRSSMVE</sequence>
<keyword evidence="3" id="KW-1185">Reference proteome</keyword>
<evidence type="ECO:0000256" key="1">
    <source>
        <dbReference type="SAM" id="Phobius"/>
    </source>
</evidence>
<reference evidence="3" key="1">
    <citation type="journal article" date="2017" name="Nature">
        <title>The sunflower genome provides insights into oil metabolism, flowering and Asterid evolution.</title>
        <authorList>
            <person name="Badouin H."/>
            <person name="Gouzy J."/>
            <person name="Grassa C.J."/>
            <person name="Murat F."/>
            <person name="Staton S.E."/>
            <person name="Cottret L."/>
            <person name="Lelandais-Briere C."/>
            <person name="Owens G.L."/>
            <person name="Carrere S."/>
            <person name="Mayjonade B."/>
            <person name="Legrand L."/>
            <person name="Gill N."/>
            <person name="Kane N.C."/>
            <person name="Bowers J.E."/>
            <person name="Hubner S."/>
            <person name="Bellec A."/>
            <person name="Berard A."/>
            <person name="Berges H."/>
            <person name="Blanchet N."/>
            <person name="Boniface M.C."/>
            <person name="Brunel D."/>
            <person name="Catrice O."/>
            <person name="Chaidir N."/>
            <person name="Claudel C."/>
            <person name="Donnadieu C."/>
            <person name="Faraut T."/>
            <person name="Fievet G."/>
            <person name="Helmstetter N."/>
            <person name="King M."/>
            <person name="Knapp S.J."/>
            <person name="Lai Z."/>
            <person name="Le Paslier M.C."/>
            <person name="Lippi Y."/>
            <person name="Lorenzon L."/>
            <person name="Mandel J.R."/>
            <person name="Marage G."/>
            <person name="Marchand G."/>
            <person name="Marquand E."/>
            <person name="Bret-Mestries E."/>
            <person name="Morien E."/>
            <person name="Nambeesan S."/>
            <person name="Nguyen T."/>
            <person name="Pegot-Espagnet P."/>
            <person name="Pouilly N."/>
            <person name="Raftis F."/>
            <person name="Sallet E."/>
            <person name="Schiex T."/>
            <person name="Thomas J."/>
            <person name="Vandecasteele C."/>
            <person name="Vares D."/>
            <person name="Vear F."/>
            <person name="Vautrin S."/>
            <person name="Crespi M."/>
            <person name="Mangin B."/>
            <person name="Burke J.M."/>
            <person name="Salse J."/>
            <person name="Munos S."/>
            <person name="Vincourt P."/>
            <person name="Rieseberg L.H."/>
            <person name="Langlade N.B."/>
        </authorList>
    </citation>
    <scope>NUCLEOTIDE SEQUENCE [LARGE SCALE GENOMIC DNA]</scope>
    <source>
        <strain evidence="3">cv. SF193</strain>
    </source>
</reference>
<gene>
    <name evidence="2" type="ORF">HannXRQ_Chr04g0126851</name>
</gene>
<keyword evidence="1" id="KW-0472">Membrane</keyword>
<dbReference type="InParanoid" id="A0A251V2M7"/>
<evidence type="ECO:0000313" key="3">
    <source>
        <dbReference type="Proteomes" id="UP000215914"/>
    </source>
</evidence>
<name>A0A251V2M7_HELAN</name>
<evidence type="ECO:0000313" key="2">
    <source>
        <dbReference type="EMBL" id="OTG29868.1"/>
    </source>
</evidence>
<proteinExistence type="predicted"/>
<accession>A0A251V2M7</accession>
<dbReference type="EMBL" id="CM007893">
    <property type="protein sequence ID" value="OTG29868.1"/>
    <property type="molecule type" value="Genomic_DNA"/>
</dbReference>